<dbReference type="Proteomes" id="UP000249590">
    <property type="component" value="Unassembled WGS sequence"/>
</dbReference>
<protein>
    <submittedName>
        <fullName evidence="2">Glyoxalase/bleomycin resistance/extradiol dioxygenase family protein</fullName>
    </submittedName>
</protein>
<feature type="domain" description="VOC" evidence="1">
    <location>
        <begin position="2"/>
        <end position="127"/>
    </location>
</feature>
<keyword evidence="2" id="KW-0223">Dioxygenase</keyword>
<gene>
    <name evidence="2" type="ORF">DLJ53_30550</name>
</gene>
<reference evidence="2 3" key="1">
    <citation type="submission" date="2018-05" db="EMBL/GenBank/DDBJ databases">
        <title>Acuticoccus sediminis sp. nov., isolated from deep-sea sediment of Indian Ocean.</title>
        <authorList>
            <person name="Liu X."/>
            <person name="Lai Q."/>
            <person name="Du Y."/>
            <person name="Sun F."/>
            <person name="Zhang X."/>
            <person name="Wang S."/>
            <person name="Shao Z."/>
        </authorList>
    </citation>
    <scope>NUCLEOTIDE SEQUENCE [LARGE SCALE GENOMIC DNA]</scope>
    <source>
        <strain evidence="2 3">PTG4-2</strain>
    </source>
</reference>
<dbReference type="InterPro" id="IPR004360">
    <property type="entry name" value="Glyas_Fos-R_dOase_dom"/>
</dbReference>
<sequence>MRILETALYAENLEETAAFYETVLGLERFAEVEGRHVFFRLDGSVLLLFKPSATAVPPAPDALPVPAHGTAGPGHACFAAPGGDLDRWHQRLIAAGVAVESAFTWPQGGRSVYFRDPAGNSIEFAEPRIWGLS</sequence>
<dbReference type="AlphaFoldDB" id="A0A8B2NL11"/>
<keyword evidence="2" id="KW-0560">Oxidoreductase</keyword>
<organism evidence="2 3">
    <name type="scientific">Acuticoccus sediminis</name>
    <dbReference type="NCBI Taxonomy" id="2184697"/>
    <lineage>
        <taxon>Bacteria</taxon>
        <taxon>Pseudomonadati</taxon>
        <taxon>Pseudomonadota</taxon>
        <taxon>Alphaproteobacteria</taxon>
        <taxon>Hyphomicrobiales</taxon>
        <taxon>Amorphaceae</taxon>
        <taxon>Acuticoccus</taxon>
    </lineage>
</organism>
<dbReference type="OrthoDB" id="9812656at2"/>
<dbReference type="RefSeq" id="WP_111352125.1">
    <property type="nucleotide sequence ID" value="NZ_QHHQ01000010.1"/>
</dbReference>
<evidence type="ECO:0000313" key="3">
    <source>
        <dbReference type="Proteomes" id="UP000249590"/>
    </source>
</evidence>
<dbReference type="InterPro" id="IPR029068">
    <property type="entry name" value="Glyas_Bleomycin-R_OHBP_Dase"/>
</dbReference>
<dbReference type="Pfam" id="PF00903">
    <property type="entry name" value="Glyoxalase"/>
    <property type="match status" value="1"/>
</dbReference>
<evidence type="ECO:0000313" key="2">
    <source>
        <dbReference type="EMBL" id="RAH97017.1"/>
    </source>
</evidence>
<dbReference type="InterPro" id="IPR037523">
    <property type="entry name" value="VOC_core"/>
</dbReference>
<dbReference type="GO" id="GO:0051213">
    <property type="term" value="F:dioxygenase activity"/>
    <property type="evidence" value="ECO:0007669"/>
    <property type="project" value="UniProtKB-KW"/>
</dbReference>
<dbReference type="EMBL" id="QHHQ01000010">
    <property type="protein sequence ID" value="RAH97017.1"/>
    <property type="molecule type" value="Genomic_DNA"/>
</dbReference>
<evidence type="ECO:0000259" key="1">
    <source>
        <dbReference type="PROSITE" id="PS51819"/>
    </source>
</evidence>
<dbReference type="PROSITE" id="PS51819">
    <property type="entry name" value="VOC"/>
    <property type="match status" value="1"/>
</dbReference>
<dbReference type="PANTHER" id="PTHR21366:SF22">
    <property type="entry name" value="VOC DOMAIN-CONTAINING PROTEIN"/>
    <property type="match status" value="1"/>
</dbReference>
<keyword evidence="3" id="KW-1185">Reference proteome</keyword>
<proteinExistence type="predicted"/>
<dbReference type="PANTHER" id="PTHR21366">
    <property type="entry name" value="GLYOXALASE FAMILY PROTEIN"/>
    <property type="match status" value="1"/>
</dbReference>
<comment type="caution">
    <text evidence="2">The sequence shown here is derived from an EMBL/GenBank/DDBJ whole genome shotgun (WGS) entry which is preliminary data.</text>
</comment>
<dbReference type="SUPFAM" id="SSF54593">
    <property type="entry name" value="Glyoxalase/Bleomycin resistance protein/Dihydroxybiphenyl dioxygenase"/>
    <property type="match status" value="1"/>
</dbReference>
<dbReference type="InterPro" id="IPR050383">
    <property type="entry name" value="GlyoxalaseI/FosfomycinResist"/>
</dbReference>
<name>A0A8B2NL11_9HYPH</name>
<accession>A0A8B2NL11</accession>
<dbReference type="Gene3D" id="3.10.180.10">
    <property type="entry name" value="2,3-Dihydroxybiphenyl 1,2-Dioxygenase, domain 1"/>
    <property type="match status" value="1"/>
</dbReference>